<feature type="domain" description="Cyclin-like" evidence="5">
    <location>
        <begin position="46"/>
        <end position="149"/>
    </location>
</feature>
<dbReference type="PANTHER" id="PTHR10026">
    <property type="entry name" value="CYCLIN"/>
    <property type="match status" value="1"/>
</dbReference>
<reference evidence="6" key="1">
    <citation type="submission" date="2023-10" db="EMBL/GenBank/DDBJ databases">
        <title>Genome assembly of Pristionchus species.</title>
        <authorList>
            <person name="Yoshida K."/>
            <person name="Sommer R.J."/>
        </authorList>
    </citation>
    <scope>NUCLEOTIDE SEQUENCE</scope>
    <source>
        <strain evidence="6">RS5133</strain>
    </source>
</reference>
<dbReference type="SUPFAM" id="SSF47954">
    <property type="entry name" value="Cyclin-like"/>
    <property type="match status" value="2"/>
</dbReference>
<keyword evidence="7" id="KW-1185">Reference proteome</keyword>
<dbReference type="Pfam" id="PF16899">
    <property type="entry name" value="Cyclin_C_2"/>
    <property type="match status" value="1"/>
</dbReference>
<organism evidence="6 7">
    <name type="scientific">Pristionchus fissidentatus</name>
    <dbReference type="NCBI Taxonomy" id="1538716"/>
    <lineage>
        <taxon>Eukaryota</taxon>
        <taxon>Metazoa</taxon>
        <taxon>Ecdysozoa</taxon>
        <taxon>Nematoda</taxon>
        <taxon>Chromadorea</taxon>
        <taxon>Rhabditida</taxon>
        <taxon>Rhabditina</taxon>
        <taxon>Diplogasteromorpha</taxon>
        <taxon>Diplogasteroidea</taxon>
        <taxon>Neodiplogasteridae</taxon>
        <taxon>Pristionchus</taxon>
    </lineage>
</organism>
<comment type="caution">
    <text evidence="6">The sequence shown here is derived from an EMBL/GenBank/DDBJ whole genome shotgun (WGS) entry which is preliminary data.</text>
</comment>
<name>A0AAV5WXD0_9BILA</name>
<dbReference type="Pfam" id="PF00134">
    <property type="entry name" value="Cyclin_N"/>
    <property type="match status" value="1"/>
</dbReference>
<dbReference type="EMBL" id="BTSY01000006">
    <property type="protein sequence ID" value="GMT34392.1"/>
    <property type="molecule type" value="Genomic_DNA"/>
</dbReference>
<dbReference type="InterPro" id="IPR013763">
    <property type="entry name" value="Cyclin-like_dom"/>
</dbReference>
<dbReference type="InterPro" id="IPR043198">
    <property type="entry name" value="Cyclin/Ssn8"/>
</dbReference>
<proteinExistence type="inferred from homology"/>
<dbReference type="CDD" id="cd20513">
    <property type="entry name" value="CYCLIN_CCNC_rpt1"/>
    <property type="match status" value="1"/>
</dbReference>
<protein>
    <recommendedName>
        <fullName evidence="5">Cyclin-like domain-containing protein</fullName>
    </recommendedName>
</protein>
<feature type="compositionally biased region" description="Low complexity" evidence="4">
    <location>
        <begin position="281"/>
        <end position="300"/>
    </location>
</feature>
<gene>
    <name evidence="6" type="ORF">PFISCL1PPCAC_25689</name>
</gene>
<dbReference type="SMART" id="SM00385">
    <property type="entry name" value="CYCLIN"/>
    <property type="match status" value="2"/>
</dbReference>
<feature type="region of interest" description="Disordered" evidence="4">
    <location>
        <begin position="274"/>
        <end position="306"/>
    </location>
</feature>
<dbReference type="InterPro" id="IPR036915">
    <property type="entry name" value="Cyclin-like_sf"/>
</dbReference>
<evidence type="ECO:0000259" key="5">
    <source>
        <dbReference type="SMART" id="SM00385"/>
    </source>
</evidence>
<evidence type="ECO:0000256" key="2">
    <source>
        <dbReference type="ARBA" id="ARBA00023127"/>
    </source>
</evidence>
<dbReference type="Proteomes" id="UP001432322">
    <property type="component" value="Unassembled WGS sequence"/>
</dbReference>
<dbReference type="AlphaFoldDB" id="A0AAV5WXD0"/>
<sequence length="306" mass="35596">MAYSFWKSSHFEQWTMEKADILRGRAEDLNKFSEEEYQKIIIFFCNMLQTMAQDPNTANNYKIRMQVVATACLYFKRFYLRCSFKDVDPFLMAPTCLMLAAKVEEFGQLSTNKLSSAVHNYVKKAGLTSVDLTALRVSQMLEAEFILLEILDCCLICFQPYRPLKQLFQDLRESSAQFKELEALEPTAVKIINDSIRTDLSIIYAPHVVAIGAFQLAVLMHNREKDFVNWFSELQVDLDKVLDVVMTMTNLYKVWKTAEDKETIKGLIEKLPKVNPNPPVQQQQQQQQQHMSQQQMHMMQRGMGRF</sequence>
<dbReference type="Gene3D" id="1.10.472.10">
    <property type="entry name" value="Cyclin-like"/>
    <property type="match status" value="2"/>
</dbReference>
<dbReference type="GO" id="GO:0006357">
    <property type="term" value="P:regulation of transcription by RNA polymerase II"/>
    <property type="evidence" value="ECO:0007669"/>
    <property type="project" value="InterPro"/>
</dbReference>
<accession>A0AAV5WXD0</accession>
<evidence type="ECO:0000256" key="4">
    <source>
        <dbReference type="SAM" id="MobiDB-lite"/>
    </source>
</evidence>
<dbReference type="InterPro" id="IPR006671">
    <property type="entry name" value="Cyclin_N"/>
</dbReference>
<comment type="similarity">
    <text evidence="1">Belongs to the cyclin family. Cyclin C subfamily.</text>
</comment>
<dbReference type="PIRSF" id="PIRSF028758">
    <property type="entry name" value="Cyclin, C/H/G types"/>
    <property type="match status" value="1"/>
</dbReference>
<dbReference type="CDD" id="cd20514">
    <property type="entry name" value="CYCLIN_CCNC_rpt2"/>
    <property type="match status" value="1"/>
</dbReference>
<evidence type="ECO:0000313" key="6">
    <source>
        <dbReference type="EMBL" id="GMT34392.1"/>
    </source>
</evidence>
<evidence type="ECO:0000256" key="3">
    <source>
        <dbReference type="RuleBase" id="RU000383"/>
    </source>
</evidence>
<evidence type="ECO:0000313" key="7">
    <source>
        <dbReference type="Proteomes" id="UP001432322"/>
    </source>
</evidence>
<dbReference type="GO" id="GO:0016538">
    <property type="term" value="F:cyclin-dependent protein serine/threonine kinase regulator activity"/>
    <property type="evidence" value="ECO:0007669"/>
    <property type="project" value="InterPro"/>
</dbReference>
<keyword evidence="2 3" id="KW-0195">Cyclin</keyword>
<evidence type="ECO:0000256" key="1">
    <source>
        <dbReference type="ARBA" id="ARBA00008638"/>
    </source>
</evidence>
<dbReference type="InterPro" id="IPR031658">
    <property type="entry name" value="Cyclin_C_2"/>
</dbReference>
<feature type="domain" description="Cyclin-like" evidence="5">
    <location>
        <begin position="169"/>
        <end position="250"/>
    </location>
</feature>